<protein>
    <submittedName>
        <fullName evidence="8">D-isomer specific 2-hydroxyacid dehydrogenase family protein</fullName>
    </submittedName>
</protein>
<dbReference type="Pfam" id="PF00389">
    <property type="entry name" value="2-Hacid_dh"/>
    <property type="match status" value="1"/>
</dbReference>
<dbReference type="PANTHER" id="PTHR42789">
    <property type="entry name" value="D-ISOMER SPECIFIC 2-HYDROXYACID DEHYDROGENASE FAMILY PROTEIN (AFU_ORTHOLOGUE AFUA_6G10090)"/>
    <property type="match status" value="1"/>
</dbReference>
<keyword evidence="2 4" id="KW-0560">Oxidoreductase</keyword>
<dbReference type="CDD" id="cd05299">
    <property type="entry name" value="CtBP_dh"/>
    <property type="match status" value="1"/>
</dbReference>
<dbReference type="InterPro" id="IPR043322">
    <property type="entry name" value="CtBP"/>
</dbReference>
<evidence type="ECO:0000256" key="4">
    <source>
        <dbReference type="RuleBase" id="RU003719"/>
    </source>
</evidence>
<proteinExistence type="inferred from homology"/>
<accession>A0ABN6XX04</accession>
<dbReference type="InterPro" id="IPR006140">
    <property type="entry name" value="D-isomer_DH_NAD-bd"/>
</dbReference>
<evidence type="ECO:0000256" key="5">
    <source>
        <dbReference type="SAM" id="MobiDB-lite"/>
    </source>
</evidence>
<dbReference type="InterPro" id="IPR036291">
    <property type="entry name" value="NAD(P)-bd_dom_sf"/>
</dbReference>
<evidence type="ECO:0000259" key="6">
    <source>
        <dbReference type="Pfam" id="PF00389"/>
    </source>
</evidence>
<dbReference type="PROSITE" id="PS00671">
    <property type="entry name" value="D_2_HYDROXYACID_DH_3"/>
    <property type="match status" value="1"/>
</dbReference>
<sequence length="334" mass="35460">MKIVQTSPRVQPTPEQLAWFREQGIEFSVIDGSTEESLVAGAQGADGLVVVMENITRSVLEQLPTVRSAVRFGIGFDTIDVDAAAELGVQVSNVPDANYREVAVHALSMALTLTRRLPAWDRAVKQDGWADMSVGSGIHRPDDQVFGLIGLGRIGGRVAAAAKTIGYRVQAFDPYTTPERATELGVDLVSLDDVISTSDVLSLHVPLTPETRSMIDADALARMPRGSVLVNVSRGGLVDEQALAEALGRGHLAGAGIDVFAREPLGASPLRSIDTALLSPHAAHLSAESFDETRQKAYDEVVRVAGGGVPRSPVNSPATRSAGPRTARQPFQNS</sequence>
<dbReference type="InterPro" id="IPR029753">
    <property type="entry name" value="D-isomer_DH_CS"/>
</dbReference>
<keyword evidence="3" id="KW-0520">NAD</keyword>
<evidence type="ECO:0000259" key="7">
    <source>
        <dbReference type="Pfam" id="PF02826"/>
    </source>
</evidence>
<dbReference type="SUPFAM" id="SSF51735">
    <property type="entry name" value="NAD(P)-binding Rossmann-fold domains"/>
    <property type="match status" value="1"/>
</dbReference>
<feature type="region of interest" description="Disordered" evidence="5">
    <location>
        <begin position="305"/>
        <end position="334"/>
    </location>
</feature>
<evidence type="ECO:0000313" key="9">
    <source>
        <dbReference type="Proteomes" id="UP001321486"/>
    </source>
</evidence>
<gene>
    <name evidence="8" type="ORF">GCM10025867_01440</name>
</gene>
<organism evidence="8 9">
    <name type="scientific">Frondihabitans sucicola</name>
    <dbReference type="NCBI Taxonomy" id="1268041"/>
    <lineage>
        <taxon>Bacteria</taxon>
        <taxon>Bacillati</taxon>
        <taxon>Actinomycetota</taxon>
        <taxon>Actinomycetes</taxon>
        <taxon>Micrococcales</taxon>
        <taxon>Microbacteriaceae</taxon>
        <taxon>Frondihabitans</taxon>
    </lineage>
</organism>
<dbReference type="Gene3D" id="3.40.50.720">
    <property type="entry name" value="NAD(P)-binding Rossmann-like Domain"/>
    <property type="match status" value="2"/>
</dbReference>
<dbReference type="Proteomes" id="UP001321486">
    <property type="component" value="Chromosome"/>
</dbReference>
<keyword evidence="9" id="KW-1185">Reference proteome</keyword>
<reference evidence="9" key="1">
    <citation type="journal article" date="2019" name="Int. J. Syst. Evol. Microbiol.">
        <title>The Global Catalogue of Microorganisms (GCM) 10K type strain sequencing project: providing services to taxonomists for standard genome sequencing and annotation.</title>
        <authorList>
            <consortium name="The Broad Institute Genomics Platform"/>
            <consortium name="The Broad Institute Genome Sequencing Center for Infectious Disease"/>
            <person name="Wu L."/>
            <person name="Ma J."/>
        </authorList>
    </citation>
    <scope>NUCLEOTIDE SEQUENCE [LARGE SCALE GENOMIC DNA]</scope>
    <source>
        <strain evidence="9">NBRC 108728</strain>
    </source>
</reference>
<feature type="domain" description="D-isomer specific 2-hydroxyacid dehydrogenase NAD-binding" evidence="7">
    <location>
        <begin position="107"/>
        <end position="283"/>
    </location>
</feature>
<evidence type="ECO:0000313" key="8">
    <source>
        <dbReference type="EMBL" id="BDZ47903.1"/>
    </source>
</evidence>
<comment type="similarity">
    <text evidence="1 4">Belongs to the D-isomer specific 2-hydroxyacid dehydrogenase family.</text>
</comment>
<dbReference type="SUPFAM" id="SSF52283">
    <property type="entry name" value="Formate/glycerate dehydrogenase catalytic domain-like"/>
    <property type="match status" value="1"/>
</dbReference>
<dbReference type="PROSITE" id="PS00670">
    <property type="entry name" value="D_2_HYDROXYACID_DH_2"/>
    <property type="match status" value="1"/>
</dbReference>
<dbReference type="PANTHER" id="PTHR42789:SF1">
    <property type="entry name" value="D-ISOMER SPECIFIC 2-HYDROXYACID DEHYDROGENASE FAMILY PROTEIN (AFU_ORTHOLOGUE AFUA_6G10090)"/>
    <property type="match status" value="1"/>
</dbReference>
<dbReference type="InterPro" id="IPR006139">
    <property type="entry name" value="D-isomer_2_OHA_DH_cat_dom"/>
</dbReference>
<evidence type="ECO:0000256" key="1">
    <source>
        <dbReference type="ARBA" id="ARBA00005854"/>
    </source>
</evidence>
<feature type="domain" description="D-isomer specific 2-hydroxyacid dehydrogenase catalytic" evidence="6">
    <location>
        <begin position="13"/>
        <end position="315"/>
    </location>
</feature>
<evidence type="ECO:0000256" key="2">
    <source>
        <dbReference type="ARBA" id="ARBA00023002"/>
    </source>
</evidence>
<evidence type="ECO:0000256" key="3">
    <source>
        <dbReference type="ARBA" id="ARBA00023027"/>
    </source>
</evidence>
<dbReference type="InterPro" id="IPR050857">
    <property type="entry name" value="D-2-hydroxyacid_DH"/>
</dbReference>
<name>A0ABN6XX04_9MICO</name>
<dbReference type="Pfam" id="PF02826">
    <property type="entry name" value="2-Hacid_dh_C"/>
    <property type="match status" value="1"/>
</dbReference>
<dbReference type="EMBL" id="AP027732">
    <property type="protein sequence ID" value="BDZ47903.1"/>
    <property type="molecule type" value="Genomic_DNA"/>
</dbReference>